<dbReference type="NCBIfam" id="TIGR01635">
    <property type="entry name" value="tail_comp_S"/>
    <property type="match status" value="1"/>
</dbReference>
<sequence>MADAGLDHLAPWLEGYLQRLAPSERRKLTRRLAKALRDANARRIRDNVEPDGTPMQPRKSKRDRRGRLRKRKGRMFPKAALSRNLRGQARTDELVIRFRPLIEPTAKVHQFGLEAPVDPRIPNSIKVRYPARRLLGLAPDDIAMIEADTLGLLE</sequence>
<feature type="region of interest" description="Disordered" evidence="1">
    <location>
        <begin position="43"/>
        <end position="74"/>
    </location>
</feature>
<reference evidence="2 3" key="1">
    <citation type="submission" date="2023-06" db="EMBL/GenBank/DDBJ databases">
        <title>Draft genome sequence of Novosphingobium sp. strain IK01.</title>
        <authorList>
            <person name="Hatamoto M."/>
            <person name="Ikarashi T."/>
            <person name="Yamaguchi T."/>
        </authorList>
    </citation>
    <scope>NUCLEOTIDE SEQUENCE [LARGE SCALE GENOMIC DNA]</scope>
    <source>
        <strain evidence="2 3">IK01</strain>
    </source>
</reference>
<evidence type="ECO:0000313" key="3">
    <source>
        <dbReference type="Proteomes" id="UP001187221"/>
    </source>
</evidence>
<gene>
    <name evidence="2" type="ORF">NUTIK01_06990</name>
</gene>
<dbReference type="Pfam" id="PF05069">
    <property type="entry name" value="Phage_tail_S"/>
    <property type="match status" value="1"/>
</dbReference>
<dbReference type="Proteomes" id="UP001187221">
    <property type="component" value="Unassembled WGS sequence"/>
</dbReference>
<accession>A0ABQ6P6D0</accession>
<dbReference type="RefSeq" id="WP_317973752.1">
    <property type="nucleotide sequence ID" value="NZ_BTFW01000001.1"/>
</dbReference>
<protein>
    <submittedName>
        <fullName evidence="2">Phage virion morphogenesis protein</fullName>
    </submittedName>
</protein>
<evidence type="ECO:0000313" key="2">
    <source>
        <dbReference type="EMBL" id="GMM59922.1"/>
    </source>
</evidence>
<proteinExistence type="predicted"/>
<comment type="caution">
    <text evidence="2">The sequence shown here is derived from an EMBL/GenBank/DDBJ whole genome shotgun (WGS) entry which is preliminary data.</text>
</comment>
<feature type="compositionally biased region" description="Basic residues" evidence="1">
    <location>
        <begin position="58"/>
        <end position="74"/>
    </location>
</feature>
<dbReference type="EMBL" id="BTFW01000001">
    <property type="protein sequence ID" value="GMM59922.1"/>
    <property type="molecule type" value="Genomic_DNA"/>
</dbReference>
<organism evidence="2 3">
    <name type="scientific">Novosphingobium pituita</name>
    <dbReference type="NCBI Taxonomy" id="3056842"/>
    <lineage>
        <taxon>Bacteria</taxon>
        <taxon>Pseudomonadati</taxon>
        <taxon>Pseudomonadota</taxon>
        <taxon>Alphaproteobacteria</taxon>
        <taxon>Sphingomonadales</taxon>
        <taxon>Sphingomonadaceae</taxon>
        <taxon>Novosphingobium</taxon>
    </lineage>
</organism>
<dbReference type="InterPro" id="IPR006522">
    <property type="entry name" value="Phage_virion_morphogenesis"/>
</dbReference>
<keyword evidence="3" id="KW-1185">Reference proteome</keyword>
<evidence type="ECO:0000256" key="1">
    <source>
        <dbReference type="SAM" id="MobiDB-lite"/>
    </source>
</evidence>
<name>A0ABQ6P6D0_9SPHN</name>